<dbReference type="AlphaFoldDB" id="A0A844WDA8"/>
<accession>A0A844WDA8</accession>
<dbReference type="Gene3D" id="2.30.110.10">
    <property type="entry name" value="Electron Transport, Fmn-binding Protein, Chain A"/>
    <property type="match status" value="1"/>
</dbReference>
<evidence type="ECO:0000313" key="7">
    <source>
        <dbReference type="Proteomes" id="UP000443843"/>
    </source>
</evidence>
<dbReference type="GO" id="GO:0010181">
    <property type="term" value="F:FMN binding"/>
    <property type="evidence" value="ECO:0007669"/>
    <property type="project" value="InterPro"/>
</dbReference>
<evidence type="ECO:0000313" key="6">
    <source>
        <dbReference type="EMBL" id="MWB79138.1"/>
    </source>
</evidence>
<gene>
    <name evidence="6" type="ORF">GLS40_13945</name>
</gene>
<dbReference type="EMBL" id="WNXQ01000008">
    <property type="protein sequence ID" value="MWB79138.1"/>
    <property type="molecule type" value="Genomic_DNA"/>
</dbReference>
<evidence type="ECO:0000256" key="4">
    <source>
        <dbReference type="ARBA" id="ARBA00038054"/>
    </source>
</evidence>
<organism evidence="6 7">
    <name type="scientific">Pseudooceanicola pacificus</name>
    <dbReference type="NCBI Taxonomy" id="2676438"/>
    <lineage>
        <taxon>Bacteria</taxon>
        <taxon>Pseudomonadati</taxon>
        <taxon>Pseudomonadota</taxon>
        <taxon>Alphaproteobacteria</taxon>
        <taxon>Rhodobacterales</taxon>
        <taxon>Paracoccaceae</taxon>
        <taxon>Pseudooceanicola</taxon>
    </lineage>
</organism>
<sequence>MIVDPSDLSAEKSYRLLTGLVVPRPIAWVSSLNDAGSVNLAPFSTFTFVSPKPPMLGFSVGRKGDTYKDTSRNILARETYVVHIADRSLLDPLHSSAEEVTADISEAEMLGLETVPSDLIDVPRIAAAPVAMECRLRQVLEFGETRSRFIVGEILRIHLRDGLMVDGKIDTLELDPICRLGGPNYATLGEVTTLRTLTQTPKQTGG</sequence>
<dbReference type="Pfam" id="PF01613">
    <property type="entry name" value="Flavin_Reduct"/>
    <property type="match status" value="1"/>
</dbReference>
<dbReference type="PANTHER" id="PTHR33798">
    <property type="entry name" value="FLAVOPROTEIN OXYGENASE"/>
    <property type="match status" value="1"/>
</dbReference>
<dbReference type="PANTHER" id="PTHR33798:SF5">
    <property type="entry name" value="FLAVIN REDUCTASE LIKE DOMAIN-CONTAINING PROTEIN"/>
    <property type="match status" value="1"/>
</dbReference>
<evidence type="ECO:0000256" key="2">
    <source>
        <dbReference type="ARBA" id="ARBA00022630"/>
    </source>
</evidence>
<dbReference type="RefSeq" id="WP_160383343.1">
    <property type="nucleotide sequence ID" value="NZ_WNXQ01000008.1"/>
</dbReference>
<evidence type="ECO:0000259" key="5">
    <source>
        <dbReference type="SMART" id="SM00903"/>
    </source>
</evidence>
<dbReference type="SMART" id="SM00903">
    <property type="entry name" value="Flavin_Reduct"/>
    <property type="match status" value="1"/>
</dbReference>
<dbReference type="InterPro" id="IPR012349">
    <property type="entry name" value="Split_barrel_FMN-bd"/>
</dbReference>
<feature type="domain" description="Flavin reductase like" evidence="5">
    <location>
        <begin position="19"/>
        <end position="172"/>
    </location>
</feature>
<dbReference type="SUPFAM" id="SSF50475">
    <property type="entry name" value="FMN-binding split barrel"/>
    <property type="match status" value="1"/>
</dbReference>
<protein>
    <submittedName>
        <fullName evidence="6">Flavin reductase family protein</fullName>
    </submittedName>
</protein>
<name>A0A844WDA8_9RHOB</name>
<reference evidence="6 7" key="1">
    <citation type="submission" date="2019-11" db="EMBL/GenBank/DDBJ databases">
        <title>Pseudooceanicola pacifica sp. nov., isolated from deep-sea sediment of the Pacific Ocean.</title>
        <authorList>
            <person name="Lyu L."/>
        </authorList>
    </citation>
    <scope>NUCLEOTIDE SEQUENCE [LARGE SCALE GENOMIC DNA]</scope>
    <source>
        <strain evidence="6 7">216_PA32_1</strain>
    </source>
</reference>
<dbReference type="Proteomes" id="UP000443843">
    <property type="component" value="Unassembled WGS sequence"/>
</dbReference>
<comment type="caution">
    <text evidence="6">The sequence shown here is derived from an EMBL/GenBank/DDBJ whole genome shotgun (WGS) entry which is preliminary data.</text>
</comment>
<comment type="cofactor">
    <cofactor evidence="1">
        <name>FMN</name>
        <dbReference type="ChEBI" id="CHEBI:58210"/>
    </cofactor>
</comment>
<dbReference type="GO" id="GO:0016646">
    <property type="term" value="F:oxidoreductase activity, acting on the CH-NH group of donors, NAD or NADP as acceptor"/>
    <property type="evidence" value="ECO:0007669"/>
    <property type="project" value="UniProtKB-ARBA"/>
</dbReference>
<keyword evidence="2" id="KW-0285">Flavoprotein</keyword>
<dbReference type="InterPro" id="IPR002563">
    <property type="entry name" value="Flavin_Rdtase-like_dom"/>
</dbReference>
<keyword evidence="7" id="KW-1185">Reference proteome</keyword>
<proteinExistence type="inferred from homology"/>
<comment type="similarity">
    <text evidence="4">Belongs to the flavoredoxin family.</text>
</comment>
<keyword evidence="3" id="KW-0288">FMN</keyword>
<evidence type="ECO:0000256" key="1">
    <source>
        <dbReference type="ARBA" id="ARBA00001917"/>
    </source>
</evidence>
<evidence type="ECO:0000256" key="3">
    <source>
        <dbReference type="ARBA" id="ARBA00022643"/>
    </source>
</evidence>